<protein>
    <submittedName>
        <fullName evidence="5">Methyltransferase domain-containing protein</fullName>
    </submittedName>
</protein>
<reference evidence="5 6" key="1">
    <citation type="submission" date="2016-10" db="EMBL/GenBank/DDBJ databases">
        <authorList>
            <person name="de Groot N.N."/>
        </authorList>
    </citation>
    <scope>NUCLEOTIDE SEQUENCE [LARGE SCALE GENOMIC DNA]</scope>
    <source>
        <strain evidence="5 6">LMG 23650</strain>
    </source>
</reference>
<dbReference type="STRING" id="420953.SAMN05192543_105199"/>
<evidence type="ECO:0000313" key="5">
    <source>
        <dbReference type="EMBL" id="SFJ03043.1"/>
    </source>
</evidence>
<keyword evidence="2 5" id="KW-0489">Methyltransferase</keyword>
<dbReference type="EMBL" id="FOQU01000005">
    <property type="protein sequence ID" value="SFJ03043.1"/>
    <property type="molecule type" value="Genomic_DNA"/>
</dbReference>
<keyword evidence="3 5" id="KW-0808">Transferase</keyword>
<evidence type="ECO:0000256" key="3">
    <source>
        <dbReference type="ARBA" id="ARBA00022679"/>
    </source>
</evidence>
<dbReference type="PANTHER" id="PTHR44942">
    <property type="entry name" value="METHYLTRANSF_11 DOMAIN-CONTAINING PROTEIN"/>
    <property type="match status" value="1"/>
</dbReference>
<comment type="similarity">
    <text evidence="1">Belongs to the methyltransferase superfamily.</text>
</comment>
<proteinExistence type="inferred from homology"/>
<accession>A0A1I3N199</accession>
<dbReference type="AlphaFoldDB" id="A0A1I3N199"/>
<evidence type="ECO:0000256" key="2">
    <source>
        <dbReference type="ARBA" id="ARBA00022603"/>
    </source>
</evidence>
<name>A0A1I3N199_9BURK</name>
<keyword evidence="6" id="KW-1185">Reference proteome</keyword>
<dbReference type="PANTHER" id="PTHR44942:SF4">
    <property type="entry name" value="METHYLTRANSFERASE TYPE 11 DOMAIN-CONTAINING PROTEIN"/>
    <property type="match status" value="1"/>
</dbReference>
<evidence type="ECO:0000256" key="1">
    <source>
        <dbReference type="ARBA" id="ARBA00008361"/>
    </source>
</evidence>
<evidence type="ECO:0000259" key="4">
    <source>
        <dbReference type="Pfam" id="PF08241"/>
    </source>
</evidence>
<evidence type="ECO:0000313" key="6">
    <source>
        <dbReference type="Proteomes" id="UP000199548"/>
    </source>
</evidence>
<dbReference type="Gene3D" id="3.40.50.150">
    <property type="entry name" value="Vaccinia Virus protein VP39"/>
    <property type="match status" value="1"/>
</dbReference>
<dbReference type="RefSeq" id="WP_091013525.1">
    <property type="nucleotide sequence ID" value="NZ_CP041745.1"/>
</dbReference>
<dbReference type="InterPro" id="IPR051052">
    <property type="entry name" value="Diverse_substrate_MTase"/>
</dbReference>
<sequence>MSFDSTQRFTDRVADYVKYRPTYPRDVVDFLHGECGVAGDARVADIGAGTGISTKLFLDAGHPVVAVEPNQAMRTAADAWLGSAPSYRSVAGTAEATTLDAGSVDLVIAGQAFHWFNPVTVRDEFARILTTQGRVALFWNSRLLTGSVFLEEYEALLQRYGVGYREVADTYGDDATMVRWFGPRFVGSGCFPNAQQLDFDGLKGRLMSSSYAPKEGHPNHAPLLAALRNLFERTEQHGTIEFRYDTRVYVGRATG</sequence>
<dbReference type="Proteomes" id="UP000199548">
    <property type="component" value="Unassembled WGS sequence"/>
</dbReference>
<dbReference type="Pfam" id="PF08241">
    <property type="entry name" value="Methyltransf_11"/>
    <property type="match status" value="1"/>
</dbReference>
<feature type="domain" description="Methyltransferase type 11" evidence="4">
    <location>
        <begin position="45"/>
        <end position="136"/>
    </location>
</feature>
<dbReference type="GO" id="GO:0008757">
    <property type="term" value="F:S-adenosylmethionine-dependent methyltransferase activity"/>
    <property type="evidence" value="ECO:0007669"/>
    <property type="project" value="InterPro"/>
</dbReference>
<organism evidence="5 6">
    <name type="scientific">Paraburkholderia megapolitana</name>
    <dbReference type="NCBI Taxonomy" id="420953"/>
    <lineage>
        <taxon>Bacteria</taxon>
        <taxon>Pseudomonadati</taxon>
        <taxon>Pseudomonadota</taxon>
        <taxon>Betaproteobacteria</taxon>
        <taxon>Burkholderiales</taxon>
        <taxon>Burkholderiaceae</taxon>
        <taxon>Paraburkholderia</taxon>
    </lineage>
</organism>
<dbReference type="OrthoDB" id="9797252at2"/>
<dbReference type="CDD" id="cd02440">
    <property type="entry name" value="AdoMet_MTases"/>
    <property type="match status" value="1"/>
</dbReference>
<dbReference type="GO" id="GO:0032259">
    <property type="term" value="P:methylation"/>
    <property type="evidence" value="ECO:0007669"/>
    <property type="project" value="UniProtKB-KW"/>
</dbReference>
<gene>
    <name evidence="5" type="ORF">SAMN05192543_105199</name>
</gene>
<dbReference type="SUPFAM" id="SSF53335">
    <property type="entry name" value="S-adenosyl-L-methionine-dependent methyltransferases"/>
    <property type="match status" value="1"/>
</dbReference>
<dbReference type="InterPro" id="IPR013216">
    <property type="entry name" value="Methyltransf_11"/>
</dbReference>
<dbReference type="InterPro" id="IPR029063">
    <property type="entry name" value="SAM-dependent_MTases_sf"/>
</dbReference>